<comment type="similarity">
    <text evidence="3">Belongs to the CheD family.</text>
</comment>
<keyword evidence="1 3" id="KW-0145">Chemotaxis</keyword>
<gene>
    <name evidence="3 4" type="primary">cheD</name>
    <name evidence="4" type="ORF">ZRA01_34260</name>
</gene>
<dbReference type="EMBL" id="BJNV01000079">
    <property type="protein sequence ID" value="GEC97353.1"/>
    <property type="molecule type" value="Genomic_DNA"/>
</dbReference>
<name>A0A4Y4D191_ZOORA</name>
<protein>
    <recommendedName>
        <fullName evidence="3">Probable chemoreceptor glutamine deamidase CheD</fullName>
        <ecNumber evidence="3">3.5.1.44</ecNumber>
    </recommendedName>
</protein>
<dbReference type="OrthoDB" id="9807202at2"/>
<evidence type="ECO:0000256" key="1">
    <source>
        <dbReference type="ARBA" id="ARBA00022500"/>
    </source>
</evidence>
<organism evidence="4 5">
    <name type="scientific">Zoogloea ramigera</name>
    <dbReference type="NCBI Taxonomy" id="350"/>
    <lineage>
        <taxon>Bacteria</taxon>
        <taxon>Pseudomonadati</taxon>
        <taxon>Pseudomonadota</taxon>
        <taxon>Betaproteobacteria</taxon>
        <taxon>Rhodocyclales</taxon>
        <taxon>Zoogloeaceae</taxon>
        <taxon>Zoogloea</taxon>
    </lineage>
</organism>
<dbReference type="SUPFAM" id="SSF64438">
    <property type="entry name" value="CNF1/YfiH-like putative cysteine hydrolases"/>
    <property type="match status" value="1"/>
</dbReference>
<dbReference type="AlphaFoldDB" id="A0A4Y4D191"/>
<comment type="caution">
    <text evidence="4">The sequence shown here is derived from an EMBL/GenBank/DDBJ whole genome shotgun (WGS) entry which is preliminary data.</text>
</comment>
<dbReference type="InterPro" id="IPR011324">
    <property type="entry name" value="Cytotoxic_necrot_fac-like_cat"/>
</dbReference>
<keyword evidence="4" id="KW-0675">Receptor</keyword>
<dbReference type="CDD" id="cd16352">
    <property type="entry name" value="CheD"/>
    <property type="match status" value="1"/>
</dbReference>
<dbReference type="Pfam" id="PF03975">
    <property type="entry name" value="CheD"/>
    <property type="match status" value="1"/>
</dbReference>
<evidence type="ECO:0000256" key="3">
    <source>
        <dbReference type="HAMAP-Rule" id="MF_01440"/>
    </source>
</evidence>
<dbReference type="InterPro" id="IPR038592">
    <property type="entry name" value="CheD-like_sf"/>
</dbReference>
<dbReference type="GO" id="GO:0006935">
    <property type="term" value="P:chemotaxis"/>
    <property type="evidence" value="ECO:0007669"/>
    <property type="project" value="UniProtKB-UniRule"/>
</dbReference>
<comment type="function">
    <text evidence="3">Probably deamidates glutamine residues to glutamate on methyl-accepting chemotaxis receptors (MCPs), playing an important role in chemotaxis.</text>
</comment>
<dbReference type="EC" id="3.5.1.44" evidence="3"/>
<evidence type="ECO:0000313" key="4">
    <source>
        <dbReference type="EMBL" id="GEC97353.1"/>
    </source>
</evidence>
<evidence type="ECO:0000313" key="5">
    <source>
        <dbReference type="Proteomes" id="UP000318422"/>
    </source>
</evidence>
<evidence type="ECO:0000256" key="2">
    <source>
        <dbReference type="ARBA" id="ARBA00022801"/>
    </source>
</evidence>
<sequence length="166" mass="17975">MIEFGDDIREVFLQPGGFYFGGGRTRISTLLGSCISITLWHPARRIGGMCHFMLPTRGQPAGAPLDGRYADEALALFDRAVATAVSQPADYQVKVFGGGNMLTHPGNGAEPMNIATRNVDSAYALLARHGYRPTVAHCGGQGHRKLFFDLWTGHVWLAHRPPGEAA</sequence>
<dbReference type="Gene3D" id="3.30.1330.200">
    <property type="match status" value="1"/>
</dbReference>
<dbReference type="PANTHER" id="PTHR35147">
    <property type="entry name" value="CHEMORECEPTOR GLUTAMINE DEAMIDASE CHED-RELATED"/>
    <property type="match status" value="1"/>
</dbReference>
<dbReference type="InterPro" id="IPR005659">
    <property type="entry name" value="Chemorcpt_Glu_NH3ase_CheD"/>
</dbReference>
<dbReference type="Proteomes" id="UP000318422">
    <property type="component" value="Unassembled WGS sequence"/>
</dbReference>
<dbReference type="PANTHER" id="PTHR35147:SF3">
    <property type="entry name" value="CHEMORECEPTOR GLUTAMINE DEAMIDASE CHED 1-RELATED"/>
    <property type="match status" value="1"/>
</dbReference>
<reference evidence="4 5" key="1">
    <citation type="submission" date="2019-06" db="EMBL/GenBank/DDBJ databases">
        <title>Whole genome shotgun sequence of Zoogloea ramigera NBRC 15342.</title>
        <authorList>
            <person name="Hosoyama A."/>
            <person name="Uohara A."/>
            <person name="Ohji S."/>
            <person name="Ichikawa N."/>
        </authorList>
    </citation>
    <scope>NUCLEOTIDE SEQUENCE [LARGE SCALE GENOMIC DNA]</scope>
    <source>
        <strain evidence="4 5">NBRC 15342</strain>
    </source>
</reference>
<keyword evidence="2 3" id="KW-0378">Hydrolase</keyword>
<proteinExistence type="inferred from homology"/>
<dbReference type="RefSeq" id="WP_141354571.1">
    <property type="nucleotide sequence ID" value="NZ_BJNV01000079.1"/>
</dbReference>
<dbReference type="GO" id="GO:0050568">
    <property type="term" value="F:protein-glutamine glutaminase activity"/>
    <property type="evidence" value="ECO:0007669"/>
    <property type="project" value="UniProtKB-UniRule"/>
</dbReference>
<keyword evidence="5" id="KW-1185">Reference proteome</keyword>
<dbReference type="HAMAP" id="MF_01440">
    <property type="entry name" value="CheD"/>
    <property type="match status" value="1"/>
</dbReference>
<comment type="catalytic activity">
    <reaction evidence="3">
        <text>L-glutaminyl-[protein] + H2O = L-glutamyl-[protein] + NH4(+)</text>
        <dbReference type="Rhea" id="RHEA:16441"/>
        <dbReference type="Rhea" id="RHEA-COMP:10207"/>
        <dbReference type="Rhea" id="RHEA-COMP:10208"/>
        <dbReference type="ChEBI" id="CHEBI:15377"/>
        <dbReference type="ChEBI" id="CHEBI:28938"/>
        <dbReference type="ChEBI" id="CHEBI:29973"/>
        <dbReference type="ChEBI" id="CHEBI:30011"/>
        <dbReference type="EC" id="3.5.1.44"/>
    </reaction>
</comment>
<accession>A0A4Y4D191</accession>